<dbReference type="SUPFAM" id="SSF53474">
    <property type="entry name" value="alpha/beta-Hydrolases"/>
    <property type="match status" value="1"/>
</dbReference>
<sequence length="117" mass="12831">MGGRIASLLLDELHASTTVAAGVCLGYPFHPLGKPAQLRTHHLIDLSAPCLIFQGERDAMGRQDEVEVYSMSSAVTLQWIPDGDHSFSPRKRSGRTEEQNLCLAVQHVHSFLDSVCC</sequence>
<dbReference type="Gene3D" id="3.40.50.1820">
    <property type="entry name" value="alpha/beta hydrolase"/>
    <property type="match status" value="1"/>
</dbReference>
<dbReference type="Pfam" id="PF20408">
    <property type="entry name" value="Abhydrolase_11"/>
    <property type="match status" value="1"/>
</dbReference>
<organism evidence="2 3">
    <name type="scientific">Parasynechococcus marenigrum (strain WH8102)</name>
    <dbReference type="NCBI Taxonomy" id="84588"/>
    <lineage>
        <taxon>Bacteria</taxon>
        <taxon>Bacillati</taxon>
        <taxon>Cyanobacteriota</taxon>
        <taxon>Cyanophyceae</taxon>
        <taxon>Synechococcales</taxon>
        <taxon>Prochlorococcaceae</taxon>
        <taxon>Parasynechococcus</taxon>
        <taxon>Parasynechococcus marenigrum</taxon>
    </lineage>
</organism>
<dbReference type="eggNOG" id="COG3571">
    <property type="taxonomic scope" value="Bacteria"/>
</dbReference>
<dbReference type="Proteomes" id="UP000001422">
    <property type="component" value="Chromosome"/>
</dbReference>
<dbReference type="PANTHER" id="PTHR13136">
    <property type="entry name" value="TESTIS DEVELOPMENT PROTEIN PRTD"/>
    <property type="match status" value="1"/>
</dbReference>
<dbReference type="EMBL" id="BX569693">
    <property type="protein sequence ID" value="CAE07965.1"/>
    <property type="molecule type" value="Genomic_DNA"/>
</dbReference>
<evidence type="ECO:0000259" key="1">
    <source>
        <dbReference type="Pfam" id="PF20408"/>
    </source>
</evidence>
<evidence type="ECO:0000313" key="3">
    <source>
        <dbReference type="Proteomes" id="UP000001422"/>
    </source>
</evidence>
<gene>
    <name evidence="2" type="ordered locus">SYNW1450</name>
</gene>
<dbReference type="RefSeq" id="WP_011128314.1">
    <property type="nucleotide sequence ID" value="NC_005070.1"/>
</dbReference>
<evidence type="ECO:0000313" key="2">
    <source>
        <dbReference type="EMBL" id="CAE07965.1"/>
    </source>
</evidence>
<dbReference type="InterPro" id="IPR026555">
    <property type="entry name" value="NSL3/Tex30"/>
</dbReference>
<name>Q7U689_PARMW</name>
<keyword evidence="3" id="KW-1185">Reference proteome</keyword>
<dbReference type="PANTHER" id="PTHR13136:SF11">
    <property type="entry name" value="TESTIS-EXPRESSED PROTEIN 30"/>
    <property type="match status" value="1"/>
</dbReference>
<proteinExistence type="predicted"/>
<protein>
    <recommendedName>
        <fullName evidence="1">KANL3/Tex30 alpha/beta hydrolase-like domain-containing protein</fullName>
    </recommendedName>
</protein>
<dbReference type="KEGG" id="syw:SYNW1450"/>
<dbReference type="HOGENOM" id="CLU_155243_0_0_3"/>
<dbReference type="InterPro" id="IPR046879">
    <property type="entry name" value="KANL3/Tex30_Abhydrolase"/>
</dbReference>
<reference evidence="2 3" key="1">
    <citation type="journal article" date="2003" name="Nature">
        <title>The genome of a motile marine Synechococcus.</title>
        <authorList>
            <person name="Palenik B."/>
            <person name="Brahamsha B."/>
            <person name="Larimer F."/>
            <person name="Land M."/>
            <person name="Hauser L."/>
            <person name="Chain P."/>
            <person name="Lamerdin J."/>
            <person name="Regala W."/>
            <person name="Allen E.A."/>
            <person name="McCarren J."/>
            <person name="Paulsen I."/>
            <person name="Dufresne A."/>
            <person name="Partensky F."/>
            <person name="Webb E."/>
            <person name="Waterbury J."/>
        </authorList>
    </citation>
    <scope>NUCLEOTIDE SEQUENCE [LARGE SCALE GENOMIC DNA]</scope>
    <source>
        <strain evidence="2 3">WH8102</strain>
    </source>
</reference>
<feature type="domain" description="KANL3/Tex30 alpha/beta hydrolase-like" evidence="1">
    <location>
        <begin position="1"/>
        <end position="112"/>
    </location>
</feature>
<dbReference type="STRING" id="84588.SYNW1450"/>
<dbReference type="InterPro" id="IPR029058">
    <property type="entry name" value="AB_hydrolase_fold"/>
</dbReference>
<dbReference type="AlphaFoldDB" id="Q7U689"/>
<accession>Q7U689</accession>